<proteinExistence type="predicted"/>
<gene>
    <name evidence="1" type="ORF">ACFQSB_08900</name>
</gene>
<keyword evidence="2" id="KW-1185">Reference proteome</keyword>
<evidence type="ECO:0000313" key="1">
    <source>
        <dbReference type="EMBL" id="MFC7382318.1"/>
    </source>
</evidence>
<sequence length="51" mass="5599">MAATDVSLAALRVSDPRSWKSADWLSDLLPHLAYGAVAAATLHHLDRDRRT</sequence>
<name>A0ABW2NY25_9ACTN</name>
<dbReference type="Proteomes" id="UP001596496">
    <property type="component" value="Unassembled WGS sequence"/>
</dbReference>
<accession>A0ABW2NY25</accession>
<protein>
    <submittedName>
        <fullName evidence="1">Uncharacterized protein</fullName>
    </submittedName>
</protein>
<dbReference type="EMBL" id="JBHTCG010000004">
    <property type="protein sequence ID" value="MFC7382318.1"/>
    <property type="molecule type" value="Genomic_DNA"/>
</dbReference>
<evidence type="ECO:0000313" key="2">
    <source>
        <dbReference type="Proteomes" id="UP001596496"/>
    </source>
</evidence>
<comment type="caution">
    <text evidence="1">The sequence shown here is derived from an EMBL/GenBank/DDBJ whole genome shotgun (WGS) entry which is preliminary data.</text>
</comment>
<reference evidence="2" key="1">
    <citation type="journal article" date="2019" name="Int. J. Syst. Evol. Microbiol.">
        <title>The Global Catalogue of Microorganisms (GCM) 10K type strain sequencing project: providing services to taxonomists for standard genome sequencing and annotation.</title>
        <authorList>
            <consortium name="The Broad Institute Genomics Platform"/>
            <consortium name="The Broad Institute Genome Sequencing Center for Infectious Disease"/>
            <person name="Wu L."/>
            <person name="Ma J."/>
        </authorList>
    </citation>
    <scope>NUCLEOTIDE SEQUENCE [LARGE SCALE GENOMIC DNA]</scope>
    <source>
        <strain evidence="2">CECT 7649</strain>
    </source>
</reference>
<dbReference type="RefSeq" id="WP_380825528.1">
    <property type="nucleotide sequence ID" value="NZ_JBHTCG010000004.1"/>
</dbReference>
<organism evidence="1 2">
    <name type="scientific">Sphaerisporangium rhizosphaerae</name>
    <dbReference type="NCBI Taxonomy" id="2269375"/>
    <lineage>
        <taxon>Bacteria</taxon>
        <taxon>Bacillati</taxon>
        <taxon>Actinomycetota</taxon>
        <taxon>Actinomycetes</taxon>
        <taxon>Streptosporangiales</taxon>
        <taxon>Streptosporangiaceae</taxon>
        <taxon>Sphaerisporangium</taxon>
    </lineage>
</organism>